<evidence type="ECO:0000313" key="3">
    <source>
        <dbReference type="Proteomes" id="UP000324800"/>
    </source>
</evidence>
<feature type="region of interest" description="Disordered" evidence="1">
    <location>
        <begin position="348"/>
        <end position="367"/>
    </location>
</feature>
<sequence length="462" mass="50891">MFTKRQREVVNSIKDVVKKFQKLREAEAHNLALLQVAHVQSLNKNQSSSNIIKDVEAAQIVRMNEEFQAEEKALYNLIPFLTDSVIPSLVEVPQLHSTDEFNPSTILSTAPFDDPRTQTAVQATLNAETEASVVQTGVKKKEGGPISGVGIQQTGEKGIDKKDKDALNNITSFQIVQAYATQNNKLPAYPLYTSLPTYFMTRTGAVPFEPKDLIEDYGLNELKSNNLTQQPNDGNFAHHFSKDGNDILFRISFRAPSSAQIQTSPVCAYAQQQLQQILSSAIQVEGDTSSRFKPLLGSLPQHISLTSIELKTESQEQEIALTLYVRDPKEKLKPKIKIIGLTKQYSTHSISSTGPTRSPHSSAYKPIKDGTIRTASSTYSYDQQTVLTAVSHSPESYSDDPEAMLANFKPMLSGGIGNTGRYQPQHIPQYTPIYSSADMGCVRIPAVLLIISFAVSLASIPD</sequence>
<accession>A0A5J4U3P1</accession>
<feature type="non-terminal residue" evidence="2">
    <location>
        <position position="462"/>
    </location>
</feature>
<protein>
    <submittedName>
        <fullName evidence="2">Uncharacterized protein</fullName>
    </submittedName>
</protein>
<dbReference type="EMBL" id="SNRW01021120">
    <property type="protein sequence ID" value="KAA6364873.1"/>
    <property type="molecule type" value="Genomic_DNA"/>
</dbReference>
<dbReference type="Proteomes" id="UP000324800">
    <property type="component" value="Unassembled WGS sequence"/>
</dbReference>
<comment type="caution">
    <text evidence="2">The sequence shown here is derived from an EMBL/GenBank/DDBJ whole genome shotgun (WGS) entry which is preliminary data.</text>
</comment>
<name>A0A5J4U3P1_9EUKA</name>
<dbReference type="AlphaFoldDB" id="A0A5J4U3P1"/>
<evidence type="ECO:0000313" key="2">
    <source>
        <dbReference type="EMBL" id="KAA6364873.1"/>
    </source>
</evidence>
<organism evidence="2 3">
    <name type="scientific">Streblomastix strix</name>
    <dbReference type="NCBI Taxonomy" id="222440"/>
    <lineage>
        <taxon>Eukaryota</taxon>
        <taxon>Metamonada</taxon>
        <taxon>Preaxostyla</taxon>
        <taxon>Oxymonadida</taxon>
        <taxon>Streblomastigidae</taxon>
        <taxon>Streblomastix</taxon>
    </lineage>
</organism>
<evidence type="ECO:0000256" key="1">
    <source>
        <dbReference type="SAM" id="MobiDB-lite"/>
    </source>
</evidence>
<feature type="compositionally biased region" description="Polar residues" evidence="1">
    <location>
        <begin position="348"/>
        <end position="361"/>
    </location>
</feature>
<proteinExistence type="predicted"/>
<gene>
    <name evidence="2" type="ORF">EZS28_039601</name>
</gene>
<reference evidence="2 3" key="1">
    <citation type="submission" date="2019-03" db="EMBL/GenBank/DDBJ databases">
        <title>Single cell metagenomics reveals metabolic interactions within the superorganism composed of flagellate Streblomastix strix and complex community of Bacteroidetes bacteria on its surface.</title>
        <authorList>
            <person name="Treitli S.C."/>
            <person name="Kolisko M."/>
            <person name="Husnik F."/>
            <person name="Keeling P."/>
            <person name="Hampl V."/>
        </authorList>
    </citation>
    <scope>NUCLEOTIDE SEQUENCE [LARGE SCALE GENOMIC DNA]</scope>
    <source>
        <strain evidence="2">ST1C</strain>
    </source>
</reference>